<sequence length="60" mass="6795">MQLVQEWDKTFPKSDLVDHEKVTFKNRYGITLVGDLYTPKNSQEKNPAIVVSGPFGAVKE</sequence>
<dbReference type="Gene3D" id="3.40.50.1820">
    <property type="entry name" value="alpha/beta hydrolase"/>
    <property type="match status" value="1"/>
</dbReference>
<dbReference type="InterPro" id="IPR029058">
    <property type="entry name" value="AB_hydrolase_fold"/>
</dbReference>
<dbReference type="PANTHER" id="PTHR47751">
    <property type="entry name" value="SUPERFAMILY HYDROLASE, PUTATIVE (AFU_ORTHOLOGUE AFUA_2G16580)-RELATED"/>
    <property type="match status" value="1"/>
</dbReference>
<evidence type="ECO:0000313" key="1">
    <source>
        <dbReference type="EMBL" id="EHJ51948.1"/>
    </source>
</evidence>
<accession>G5JU03</accession>
<gene>
    <name evidence="1" type="ORF">STRMA_0543</name>
</gene>
<dbReference type="EMBL" id="AEUW02000001">
    <property type="protein sequence ID" value="EHJ51948.1"/>
    <property type="molecule type" value="Genomic_DNA"/>
</dbReference>
<protein>
    <submittedName>
        <fullName evidence="1">Uncharacterized protein</fullName>
    </submittedName>
</protein>
<evidence type="ECO:0000313" key="2">
    <source>
        <dbReference type="Proteomes" id="UP000003573"/>
    </source>
</evidence>
<dbReference type="STRING" id="764298.STRMA_0543"/>
<organism evidence="1 2">
    <name type="scientific">Streptococcus macacae NCTC 11558</name>
    <dbReference type="NCBI Taxonomy" id="764298"/>
    <lineage>
        <taxon>Bacteria</taxon>
        <taxon>Bacillati</taxon>
        <taxon>Bacillota</taxon>
        <taxon>Bacilli</taxon>
        <taxon>Lactobacillales</taxon>
        <taxon>Streptococcaceae</taxon>
        <taxon>Streptococcus</taxon>
    </lineage>
</organism>
<dbReference type="PANTHER" id="PTHR47751:SF1">
    <property type="entry name" value="SUPERFAMILY HYDROLASE, PUTATIVE (AFU_ORTHOLOGUE AFUA_2G16580)-RELATED"/>
    <property type="match status" value="1"/>
</dbReference>
<keyword evidence="2" id="KW-1185">Reference proteome</keyword>
<dbReference type="eggNOG" id="COG1073">
    <property type="taxonomic scope" value="Bacteria"/>
</dbReference>
<dbReference type="SUPFAM" id="SSF53474">
    <property type="entry name" value="alpha/beta-Hydrolases"/>
    <property type="match status" value="1"/>
</dbReference>
<reference evidence="1 2" key="1">
    <citation type="journal article" date="2014" name="Int. J. Syst. Evol. Microbiol.">
        <title>Phylogenomics and the dynamic genome evolution of the genus Streptococcus.</title>
        <authorList>
            <consortium name="The Broad Institute Genome Sequencing Platform"/>
            <person name="Richards V.P."/>
            <person name="Palmer S.R."/>
            <person name="Pavinski Bitar P.D."/>
            <person name="Qin X."/>
            <person name="Weinstock G.M."/>
            <person name="Highlander S.K."/>
            <person name="Town C.D."/>
            <person name="Burne R.A."/>
            <person name="Stanhope M.J."/>
        </authorList>
    </citation>
    <scope>NUCLEOTIDE SEQUENCE [LARGE SCALE GENOMIC DNA]</scope>
    <source>
        <strain evidence="1 2">NCTC 11558</strain>
    </source>
</reference>
<dbReference type="AlphaFoldDB" id="G5JU03"/>
<dbReference type="InterPro" id="IPR051411">
    <property type="entry name" value="Polyketide_trans_af380"/>
</dbReference>
<name>G5JU03_9STRE</name>
<comment type="caution">
    <text evidence="1">The sequence shown here is derived from an EMBL/GenBank/DDBJ whole genome shotgun (WGS) entry which is preliminary data.</text>
</comment>
<proteinExistence type="predicted"/>
<dbReference type="Proteomes" id="UP000003573">
    <property type="component" value="Unassembled WGS sequence"/>
</dbReference>